<accession>A0ABQ2WB53</accession>
<name>A0ABQ2WB53_9ACTN</name>
<proteinExistence type="predicted"/>
<reference evidence="3" key="1">
    <citation type="journal article" date="2019" name="Int. J. Syst. Evol. Microbiol.">
        <title>The Global Catalogue of Microorganisms (GCM) 10K type strain sequencing project: providing services to taxonomists for standard genome sequencing and annotation.</title>
        <authorList>
            <consortium name="The Broad Institute Genomics Platform"/>
            <consortium name="The Broad Institute Genome Sequencing Center for Infectious Disease"/>
            <person name="Wu L."/>
            <person name="Ma J."/>
        </authorList>
    </citation>
    <scope>NUCLEOTIDE SEQUENCE [LARGE SCALE GENOMIC DNA]</scope>
    <source>
        <strain evidence="3">JCM 4376</strain>
    </source>
</reference>
<evidence type="ECO:0000256" key="1">
    <source>
        <dbReference type="SAM" id="MobiDB-lite"/>
    </source>
</evidence>
<comment type="caution">
    <text evidence="2">The sequence shown here is derived from an EMBL/GenBank/DDBJ whole genome shotgun (WGS) entry which is preliminary data.</text>
</comment>
<keyword evidence="3" id="KW-1185">Reference proteome</keyword>
<evidence type="ECO:0000313" key="2">
    <source>
        <dbReference type="EMBL" id="GGV96643.1"/>
    </source>
</evidence>
<organism evidence="2 3">
    <name type="scientific">Streptomyces gelaticus</name>
    <dbReference type="NCBI Taxonomy" id="285446"/>
    <lineage>
        <taxon>Bacteria</taxon>
        <taxon>Bacillati</taxon>
        <taxon>Actinomycetota</taxon>
        <taxon>Actinomycetes</taxon>
        <taxon>Kitasatosporales</taxon>
        <taxon>Streptomycetaceae</taxon>
        <taxon>Streptomyces</taxon>
    </lineage>
</organism>
<dbReference type="Proteomes" id="UP000660675">
    <property type="component" value="Unassembled WGS sequence"/>
</dbReference>
<gene>
    <name evidence="2" type="ORF">GCM10015535_66480</name>
</gene>
<feature type="region of interest" description="Disordered" evidence="1">
    <location>
        <begin position="1"/>
        <end position="40"/>
    </location>
</feature>
<protein>
    <submittedName>
        <fullName evidence="2">Uncharacterized protein</fullName>
    </submittedName>
</protein>
<sequence length="174" mass="18387">MAGLLSVRTRKAVRTRTGGGSEADRRRSARAPVTGWTGPAKRLDGARERYAEALFVRGAGAARGAPYVLLVCGRAPGRALSSGRSGSVSMGAAWVGPLHRTQWAGGHCRLIPRRRRTGPGGERRLPDCASAVQVETGPGCPGVPGGVREDPWNEVGRKRTSVVASWPVRGFNLP</sequence>
<dbReference type="EMBL" id="BMTF01000040">
    <property type="protein sequence ID" value="GGV96643.1"/>
    <property type="molecule type" value="Genomic_DNA"/>
</dbReference>
<evidence type="ECO:0000313" key="3">
    <source>
        <dbReference type="Proteomes" id="UP000660675"/>
    </source>
</evidence>